<evidence type="ECO:0000313" key="1">
    <source>
        <dbReference type="EMBL" id="KAF1832907.1"/>
    </source>
</evidence>
<dbReference type="EMBL" id="ML975329">
    <property type="protein sequence ID" value="KAF1832907.1"/>
    <property type="molecule type" value="Genomic_DNA"/>
</dbReference>
<name>A0A6A5KC90_9PLEO</name>
<gene>
    <name evidence="1" type="ORF">BDW02DRAFT_599565</name>
</gene>
<keyword evidence="2" id="KW-1185">Reference proteome</keyword>
<evidence type="ECO:0000313" key="2">
    <source>
        <dbReference type="Proteomes" id="UP000800040"/>
    </source>
</evidence>
<reference evidence="1" key="1">
    <citation type="submission" date="2020-01" db="EMBL/GenBank/DDBJ databases">
        <authorList>
            <consortium name="DOE Joint Genome Institute"/>
            <person name="Haridas S."/>
            <person name="Albert R."/>
            <person name="Binder M."/>
            <person name="Bloem J."/>
            <person name="Labutti K."/>
            <person name="Salamov A."/>
            <person name="Andreopoulos B."/>
            <person name="Baker S.E."/>
            <person name="Barry K."/>
            <person name="Bills G."/>
            <person name="Bluhm B.H."/>
            <person name="Cannon C."/>
            <person name="Castanera R."/>
            <person name="Culley D.E."/>
            <person name="Daum C."/>
            <person name="Ezra D."/>
            <person name="Gonzalez J.B."/>
            <person name="Henrissat B."/>
            <person name="Kuo A."/>
            <person name="Liang C."/>
            <person name="Lipzen A."/>
            <person name="Lutzoni F."/>
            <person name="Magnuson J."/>
            <person name="Mondo S."/>
            <person name="Nolan M."/>
            <person name="Ohm R."/>
            <person name="Pangilinan J."/>
            <person name="Park H.-J."/>
            <person name="Ramirez L."/>
            <person name="Alfaro M."/>
            <person name="Sun H."/>
            <person name="Tritt A."/>
            <person name="Yoshinaga Y."/>
            <person name="Zwiers L.-H."/>
            <person name="Turgeon B.G."/>
            <person name="Goodwin S.B."/>
            <person name="Spatafora J.W."/>
            <person name="Crous P.W."/>
            <person name="Grigoriev I.V."/>
        </authorList>
    </citation>
    <scope>NUCLEOTIDE SEQUENCE</scope>
    <source>
        <strain evidence="1">P77</strain>
    </source>
</reference>
<dbReference type="OrthoDB" id="414463at2759"/>
<protein>
    <submittedName>
        <fullName evidence="1">Uncharacterized protein</fullName>
    </submittedName>
</protein>
<dbReference type="AlphaFoldDB" id="A0A6A5KC90"/>
<dbReference type="Proteomes" id="UP000800040">
    <property type="component" value="Unassembled WGS sequence"/>
</dbReference>
<proteinExistence type="predicted"/>
<sequence length="331" mass="37052">MNAVEQAKEMIEPLPTKGKEFWTALQPFGSCLGASTLIYHALHDAIPNHPDPQVAKYADTVQLLTCAKHATSETQYHVIVALCFDTFALTIDHPLHPTAFKVPLGCDFAMTPYIPLFSEKGQERFSYFVTDEEDGGIYMLTMHSTINSYPALSFTPMHVDATVAQLAIPAASKRKPLKGTSEQDEGVLLPPRKYVSVRMLLDEEPRCIASTPLHGKFLITALRVQVDFGEPALLFQIPRADWLDRAQGRAWVDRVRLFEGYVEECEATVHVVLRLGATTRSAPCRREREQIEMLGALAEAFGLEKEVIEDMVDAIYRAWVPYRGMSFCVCS</sequence>
<organism evidence="1 2">
    <name type="scientific">Decorospora gaudefroyi</name>
    <dbReference type="NCBI Taxonomy" id="184978"/>
    <lineage>
        <taxon>Eukaryota</taxon>
        <taxon>Fungi</taxon>
        <taxon>Dikarya</taxon>
        <taxon>Ascomycota</taxon>
        <taxon>Pezizomycotina</taxon>
        <taxon>Dothideomycetes</taxon>
        <taxon>Pleosporomycetidae</taxon>
        <taxon>Pleosporales</taxon>
        <taxon>Pleosporineae</taxon>
        <taxon>Pleosporaceae</taxon>
        <taxon>Decorospora</taxon>
    </lineage>
</organism>
<accession>A0A6A5KC90</accession>